<evidence type="ECO:0000313" key="2">
    <source>
        <dbReference type="EMBL" id="GGD84860.1"/>
    </source>
</evidence>
<evidence type="ECO:0000313" key="3">
    <source>
        <dbReference type="Proteomes" id="UP000629365"/>
    </source>
</evidence>
<name>A0ABQ1RZ80_9MICO</name>
<reference evidence="3" key="1">
    <citation type="journal article" date="2019" name="Int. J. Syst. Evol. Microbiol.">
        <title>The Global Catalogue of Microorganisms (GCM) 10K type strain sequencing project: providing services to taxonomists for standard genome sequencing and annotation.</title>
        <authorList>
            <consortium name="The Broad Institute Genomics Platform"/>
            <consortium name="The Broad Institute Genome Sequencing Center for Infectious Disease"/>
            <person name="Wu L."/>
            <person name="Ma J."/>
        </authorList>
    </citation>
    <scope>NUCLEOTIDE SEQUENCE [LARGE SCALE GENOMIC DNA]</scope>
    <source>
        <strain evidence="3">CCM 7640</strain>
    </source>
</reference>
<evidence type="ECO:0000256" key="1">
    <source>
        <dbReference type="SAM" id="Phobius"/>
    </source>
</evidence>
<keyword evidence="1" id="KW-0812">Transmembrane</keyword>
<organism evidence="2 3">
    <name type="scientific">Microbacterium murale</name>
    <dbReference type="NCBI Taxonomy" id="1081040"/>
    <lineage>
        <taxon>Bacteria</taxon>
        <taxon>Bacillati</taxon>
        <taxon>Actinomycetota</taxon>
        <taxon>Actinomycetes</taxon>
        <taxon>Micrococcales</taxon>
        <taxon>Microbacteriaceae</taxon>
        <taxon>Microbacterium</taxon>
    </lineage>
</organism>
<feature type="transmembrane region" description="Helical" evidence="1">
    <location>
        <begin position="56"/>
        <end position="76"/>
    </location>
</feature>
<protein>
    <recommendedName>
        <fullName evidence="4">DUF4233 domain-containing protein</fullName>
    </recommendedName>
</protein>
<gene>
    <name evidence="2" type="ORF">GCM10007269_29740</name>
</gene>
<sequence>MARMSDAASAPRRVRAPRTLVQKLAPIVLGFEAIVVLLVGLTIFGLNSLPWGLPQWWAIVAGVVVALAMVAVAGMITKPWAITAGWVLQVLVALSAFFVPAILLVVLVFGGMWAYATIMGARLDARRPVDQSRLTEETTDTHTESD</sequence>
<keyword evidence="1" id="KW-1133">Transmembrane helix</keyword>
<keyword evidence="1" id="KW-0472">Membrane</keyword>
<dbReference type="Pfam" id="PF14017">
    <property type="entry name" value="DUF4233"/>
    <property type="match status" value="1"/>
</dbReference>
<dbReference type="EMBL" id="BMCM01000005">
    <property type="protein sequence ID" value="GGD84860.1"/>
    <property type="molecule type" value="Genomic_DNA"/>
</dbReference>
<dbReference type="InterPro" id="IPR025327">
    <property type="entry name" value="DUF4233"/>
</dbReference>
<feature type="transmembrane region" description="Helical" evidence="1">
    <location>
        <begin position="88"/>
        <end position="116"/>
    </location>
</feature>
<dbReference type="Proteomes" id="UP000629365">
    <property type="component" value="Unassembled WGS sequence"/>
</dbReference>
<comment type="caution">
    <text evidence="2">The sequence shown here is derived from an EMBL/GenBank/DDBJ whole genome shotgun (WGS) entry which is preliminary data.</text>
</comment>
<evidence type="ECO:0008006" key="4">
    <source>
        <dbReference type="Google" id="ProtNLM"/>
    </source>
</evidence>
<accession>A0ABQ1RZ80</accession>
<feature type="transmembrane region" description="Helical" evidence="1">
    <location>
        <begin position="20"/>
        <end position="44"/>
    </location>
</feature>
<proteinExistence type="predicted"/>
<keyword evidence="3" id="KW-1185">Reference proteome</keyword>